<dbReference type="Pfam" id="PF04338">
    <property type="entry name" value="DUF481"/>
    <property type="match status" value="1"/>
</dbReference>
<dbReference type="InterPro" id="IPR007433">
    <property type="entry name" value="DUF481"/>
</dbReference>
<name>A0A9D5JVC8_9BACT</name>
<dbReference type="Proteomes" id="UP000649604">
    <property type="component" value="Unassembled WGS sequence"/>
</dbReference>
<proteinExistence type="predicted"/>
<dbReference type="AlphaFoldDB" id="A0A9D5JVC8"/>
<reference evidence="1" key="1">
    <citation type="submission" date="2019-11" db="EMBL/GenBank/DDBJ databases">
        <title>Microbial mats filling the niche in hypersaline microbial mats.</title>
        <authorList>
            <person name="Wong H.L."/>
            <person name="Macleod F.I."/>
            <person name="White R.A. III"/>
            <person name="Burns B.P."/>
        </authorList>
    </citation>
    <scope>NUCLEOTIDE SEQUENCE</scope>
    <source>
        <strain evidence="1">Rbin_158</strain>
    </source>
</reference>
<gene>
    <name evidence="1" type="ORF">GF339_09535</name>
</gene>
<evidence type="ECO:0000313" key="2">
    <source>
        <dbReference type="Proteomes" id="UP000649604"/>
    </source>
</evidence>
<protein>
    <submittedName>
        <fullName evidence="1">DUF481 domain-containing protein</fullName>
    </submittedName>
</protein>
<evidence type="ECO:0000313" key="1">
    <source>
        <dbReference type="EMBL" id="MBD3324814.1"/>
    </source>
</evidence>
<comment type="caution">
    <text evidence="1">The sequence shown here is derived from an EMBL/GenBank/DDBJ whole genome shotgun (WGS) entry which is preliminary data.</text>
</comment>
<dbReference type="EMBL" id="WJJP01000304">
    <property type="protein sequence ID" value="MBD3324814.1"/>
    <property type="molecule type" value="Genomic_DNA"/>
</dbReference>
<accession>A0A9D5JVC8</accession>
<sequence>MTCQEGKYMKNVVGSLIIMLGILVVMASASVWAQEASTSEAEAPEASGQAEEAIPDPKSLGPWWLYSAKKYDPIYPKWLFHIEGNLSISDMSGNVEGSTYFGSAQVVARKNIFTNTVLYDLMKSDYTTVATGSDVDDEKQLLSDLVRVDLTERLSVQGGLSWVKDTAAYIENRYTYFLGLGYVLLQTPKHFLSFGAYGGFDDVEYTQKAKSTALELGTVIEDEDGNALYGEQRYSWFVTEAISFNEGFKYLQYTEDSDKYRWELNLGVAAQVIGPVAVTANYLIKYDNNPTIREAIPTYEKEDKILSVGIQVSY</sequence>
<organism evidence="1 2">
    <name type="scientific">candidate division KSB3 bacterium</name>
    <dbReference type="NCBI Taxonomy" id="2044937"/>
    <lineage>
        <taxon>Bacteria</taxon>
        <taxon>candidate division KSB3</taxon>
    </lineage>
</organism>